<evidence type="ECO:0000256" key="1">
    <source>
        <dbReference type="ARBA" id="ARBA00023015"/>
    </source>
</evidence>
<keyword evidence="2" id="KW-0238">DNA-binding</keyword>
<dbReference type="GO" id="GO:0003700">
    <property type="term" value="F:DNA-binding transcription factor activity"/>
    <property type="evidence" value="ECO:0007669"/>
    <property type="project" value="InterPro"/>
</dbReference>
<dbReference type="PANTHER" id="PTHR43132:SF8">
    <property type="entry name" value="HTH-TYPE TRANSCRIPTIONAL REGULATOR KMTR"/>
    <property type="match status" value="1"/>
</dbReference>
<dbReference type="PANTHER" id="PTHR43132">
    <property type="entry name" value="ARSENICAL RESISTANCE OPERON REPRESSOR ARSR-RELATED"/>
    <property type="match status" value="1"/>
</dbReference>
<protein>
    <submittedName>
        <fullName evidence="5">Helix-turn-helix domain-containing protein</fullName>
    </submittedName>
</protein>
<dbReference type="PRINTS" id="PR00778">
    <property type="entry name" value="HTHARSR"/>
</dbReference>
<dbReference type="Pfam" id="PF12840">
    <property type="entry name" value="HTH_20"/>
    <property type="match status" value="1"/>
</dbReference>
<dbReference type="InterPro" id="IPR036388">
    <property type="entry name" value="WH-like_DNA-bd_sf"/>
</dbReference>
<keyword evidence="3" id="KW-0804">Transcription</keyword>
<dbReference type="InterPro" id="IPR001845">
    <property type="entry name" value="HTH_ArsR_DNA-bd_dom"/>
</dbReference>
<dbReference type="Gene3D" id="1.10.10.10">
    <property type="entry name" value="Winged helix-like DNA-binding domain superfamily/Winged helix DNA-binding domain"/>
    <property type="match status" value="1"/>
</dbReference>
<sequence>MRFSREDLARVRLSAAPDPLWEVALSITKLYRPNVTEPYAEWAAWTRNVDDLRVRSAARVLGSLIPSRGYFPDFLTPADGSPSLEEGIDAVLRTPRRKLRANLGRLGRLPGWAQGLADGDPAALGSLGTAMRTYHDGMLKPHWERIRRRLEADRATTGAAMLTGGAEQVLSGLGPAVRWRDPVLEVDYPVDREVHLAGRGLLLVPSLFCHGTPVSLADDDLPPVLVYPIAPGRDWMRASAPERQLEALLGRTRSAVLRAITYGGTTSQIARRLRVSPASVSEHVGVLRGSGLLASRRQGRGVVHSLTGLGSSLVAGDDAPWPAVNSAQPEWCRPTPPPS</sequence>
<dbReference type="AlphaFoldDB" id="A0A1H9C245"/>
<dbReference type="EMBL" id="FOFV01000001">
    <property type="protein sequence ID" value="SEP95194.1"/>
    <property type="molecule type" value="Genomic_DNA"/>
</dbReference>
<evidence type="ECO:0000256" key="3">
    <source>
        <dbReference type="ARBA" id="ARBA00023163"/>
    </source>
</evidence>
<organism evidence="5 6">
    <name type="scientific">Lentzea albida</name>
    <dbReference type="NCBI Taxonomy" id="65499"/>
    <lineage>
        <taxon>Bacteria</taxon>
        <taxon>Bacillati</taxon>
        <taxon>Actinomycetota</taxon>
        <taxon>Actinomycetes</taxon>
        <taxon>Pseudonocardiales</taxon>
        <taxon>Pseudonocardiaceae</taxon>
        <taxon>Lentzea</taxon>
    </lineage>
</organism>
<proteinExistence type="predicted"/>
<dbReference type="SMART" id="SM00418">
    <property type="entry name" value="HTH_ARSR"/>
    <property type="match status" value="1"/>
</dbReference>
<dbReference type="GO" id="GO:0003677">
    <property type="term" value="F:DNA binding"/>
    <property type="evidence" value="ECO:0007669"/>
    <property type="project" value="UniProtKB-KW"/>
</dbReference>
<dbReference type="InterPro" id="IPR036390">
    <property type="entry name" value="WH_DNA-bd_sf"/>
</dbReference>
<feature type="domain" description="HTH arsR-type" evidence="4">
    <location>
        <begin position="243"/>
        <end position="318"/>
    </location>
</feature>
<dbReference type="CDD" id="cd00090">
    <property type="entry name" value="HTH_ARSR"/>
    <property type="match status" value="1"/>
</dbReference>
<dbReference type="SUPFAM" id="SSF46785">
    <property type="entry name" value="Winged helix' DNA-binding domain"/>
    <property type="match status" value="1"/>
</dbReference>
<dbReference type="InterPro" id="IPR051011">
    <property type="entry name" value="Metal_resp_trans_reg"/>
</dbReference>
<evidence type="ECO:0000313" key="5">
    <source>
        <dbReference type="EMBL" id="SEP95194.1"/>
    </source>
</evidence>
<evidence type="ECO:0000313" key="6">
    <source>
        <dbReference type="Proteomes" id="UP000199503"/>
    </source>
</evidence>
<dbReference type="InterPro" id="IPR011991">
    <property type="entry name" value="ArsR-like_HTH"/>
</dbReference>
<name>A0A1H9C245_9PSEU</name>
<gene>
    <name evidence="5" type="ORF">SAMN04488000_101780</name>
</gene>
<keyword evidence="1" id="KW-0805">Transcription regulation</keyword>
<evidence type="ECO:0000256" key="2">
    <source>
        <dbReference type="ARBA" id="ARBA00023125"/>
    </source>
</evidence>
<dbReference type="OrthoDB" id="3808065at2"/>
<evidence type="ECO:0000259" key="4">
    <source>
        <dbReference type="SMART" id="SM00418"/>
    </source>
</evidence>
<accession>A0A1H9C245</accession>
<keyword evidence="6" id="KW-1185">Reference proteome</keyword>
<dbReference type="STRING" id="65499.SAMN04488000_101780"/>
<dbReference type="Proteomes" id="UP000199503">
    <property type="component" value="Unassembled WGS sequence"/>
</dbReference>
<reference evidence="6" key="1">
    <citation type="submission" date="2016-10" db="EMBL/GenBank/DDBJ databases">
        <authorList>
            <person name="Varghese N."/>
            <person name="Submissions S."/>
        </authorList>
    </citation>
    <scope>NUCLEOTIDE SEQUENCE [LARGE SCALE GENOMIC DNA]</scope>
    <source>
        <strain evidence="6">DSM 44437</strain>
    </source>
</reference>